<dbReference type="Gene3D" id="3.90.1680.10">
    <property type="entry name" value="SOS response associated peptidase-like"/>
    <property type="match status" value="1"/>
</dbReference>
<keyword evidence="7" id="KW-0456">Lyase</keyword>
<evidence type="ECO:0000313" key="9">
    <source>
        <dbReference type="EMBL" id="RCL76365.1"/>
    </source>
</evidence>
<evidence type="ECO:0000256" key="4">
    <source>
        <dbReference type="ARBA" id="ARBA00022801"/>
    </source>
</evidence>
<sequence length="246" mass="27461">MCGRYALETPPEGLKRLLPFANSPNFPTSYNIAPSHPVPIIRDSAVVSGAGQHECVMVQWGLVPGWMKADKIADMSSRPQINARSETVTEKPFFKSAFKSRRCLFPADAFYEWYRSGKGKNQPYCIRRQDETPFMMAGIWEFWQGADGSEIETCAILTVGANETLSPIHHRMPVILEATHWAEWLDTPAAKSESLLPLLKPAPETDFKSYPVSEAVNKVANNAPEMLEVAPKIDNSDPSDAQFDLF</sequence>
<evidence type="ECO:0000256" key="2">
    <source>
        <dbReference type="ARBA" id="ARBA00022670"/>
    </source>
</evidence>
<keyword evidence="6" id="KW-0238">DNA-binding</keyword>
<dbReference type="Pfam" id="PF02586">
    <property type="entry name" value="SRAP"/>
    <property type="match status" value="1"/>
</dbReference>
<reference evidence="9 10" key="1">
    <citation type="journal article" date="2018" name="Microbiome">
        <title>Fine metagenomic profile of the Mediterranean stratified and mixed water columns revealed by assembly and recruitment.</title>
        <authorList>
            <person name="Haro-Moreno J.M."/>
            <person name="Lopez-Perez M."/>
            <person name="De La Torre J.R."/>
            <person name="Picazo A."/>
            <person name="Camacho A."/>
            <person name="Rodriguez-Valera F."/>
        </authorList>
    </citation>
    <scope>NUCLEOTIDE SEQUENCE [LARGE SCALE GENOMIC DNA]</scope>
    <source>
        <strain evidence="9">MED-G55</strain>
    </source>
</reference>
<keyword evidence="5" id="KW-0190">Covalent protein-DNA linkage</keyword>
<dbReference type="GO" id="GO:0008233">
    <property type="term" value="F:peptidase activity"/>
    <property type="evidence" value="ECO:0007669"/>
    <property type="project" value="UniProtKB-KW"/>
</dbReference>
<evidence type="ECO:0000313" key="10">
    <source>
        <dbReference type="Proteomes" id="UP000252132"/>
    </source>
</evidence>
<accession>A0A368DYR0</accession>
<dbReference type="GO" id="GO:0003697">
    <property type="term" value="F:single-stranded DNA binding"/>
    <property type="evidence" value="ECO:0007669"/>
    <property type="project" value="InterPro"/>
</dbReference>
<dbReference type="GO" id="GO:0016829">
    <property type="term" value="F:lyase activity"/>
    <property type="evidence" value="ECO:0007669"/>
    <property type="project" value="UniProtKB-KW"/>
</dbReference>
<keyword evidence="2 8" id="KW-0645">Protease</keyword>
<dbReference type="AlphaFoldDB" id="A0A368DYR0"/>
<dbReference type="GO" id="GO:0106300">
    <property type="term" value="P:protein-DNA covalent cross-linking repair"/>
    <property type="evidence" value="ECO:0007669"/>
    <property type="project" value="InterPro"/>
</dbReference>
<dbReference type="Proteomes" id="UP000252132">
    <property type="component" value="Unassembled WGS sequence"/>
</dbReference>
<comment type="caution">
    <text evidence="9">The sequence shown here is derived from an EMBL/GenBank/DDBJ whole genome shotgun (WGS) entry which is preliminary data.</text>
</comment>
<dbReference type="EC" id="3.4.-.-" evidence="8"/>
<evidence type="ECO:0000256" key="6">
    <source>
        <dbReference type="ARBA" id="ARBA00023125"/>
    </source>
</evidence>
<evidence type="ECO:0000256" key="7">
    <source>
        <dbReference type="ARBA" id="ARBA00023239"/>
    </source>
</evidence>
<evidence type="ECO:0000256" key="1">
    <source>
        <dbReference type="ARBA" id="ARBA00008136"/>
    </source>
</evidence>
<dbReference type="SUPFAM" id="SSF143081">
    <property type="entry name" value="BB1717-like"/>
    <property type="match status" value="1"/>
</dbReference>
<dbReference type="PANTHER" id="PTHR13604">
    <property type="entry name" value="DC12-RELATED"/>
    <property type="match status" value="1"/>
</dbReference>
<evidence type="ECO:0000256" key="8">
    <source>
        <dbReference type="RuleBase" id="RU364100"/>
    </source>
</evidence>
<evidence type="ECO:0000256" key="5">
    <source>
        <dbReference type="ARBA" id="ARBA00023124"/>
    </source>
</evidence>
<evidence type="ECO:0000256" key="3">
    <source>
        <dbReference type="ARBA" id="ARBA00022763"/>
    </source>
</evidence>
<gene>
    <name evidence="9" type="ORF">DBW69_05365</name>
</gene>
<dbReference type="InterPro" id="IPR036590">
    <property type="entry name" value="SRAP-like"/>
</dbReference>
<protein>
    <recommendedName>
        <fullName evidence="8">Abasic site processing protein</fullName>
        <ecNumber evidence="8">3.4.-.-</ecNumber>
    </recommendedName>
</protein>
<proteinExistence type="inferred from homology"/>
<keyword evidence="3" id="KW-0227">DNA damage</keyword>
<dbReference type="EMBL" id="QOQF01000022">
    <property type="protein sequence ID" value="RCL76365.1"/>
    <property type="molecule type" value="Genomic_DNA"/>
</dbReference>
<organism evidence="9 10">
    <name type="scientific">PS1 clade bacterium</name>
    <dbReference type="NCBI Taxonomy" id="2175152"/>
    <lineage>
        <taxon>Bacteria</taxon>
        <taxon>Pseudomonadati</taxon>
        <taxon>Pseudomonadota</taxon>
        <taxon>Alphaproteobacteria</taxon>
        <taxon>PS1 clade</taxon>
    </lineage>
</organism>
<comment type="similarity">
    <text evidence="1 8">Belongs to the SOS response-associated peptidase family.</text>
</comment>
<name>A0A368DYR0_9PROT</name>
<keyword evidence="4 8" id="KW-0378">Hydrolase</keyword>
<dbReference type="InterPro" id="IPR003738">
    <property type="entry name" value="SRAP"/>
</dbReference>
<dbReference type="GO" id="GO:0006508">
    <property type="term" value="P:proteolysis"/>
    <property type="evidence" value="ECO:0007669"/>
    <property type="project" value="UniProtKB-KW"/>
</dbReference>
<dbReference type="PANTHER" id="PTHR13604:SF0">
    <property type="entry name" value="ABASIC SITE PROCESSING PROTEIN HMCES"/>
    <property type="match status" value="1"/>
</dbReference>